<feature type="coiled-coil region" evidence="1">
    <location>
        <begin position="414"/>
        <end position="469"/>
    </location>
</feature>
<dbReference type="EMBL" id="KZ613944">
    <property type="protein sequence ID" value="PMD41138.1"/>
    <property type="molecule type" value="Genomic_DNA"/>
</dbReference>
<organism evidence="2 3">
    <name type="scientific">Hyaloscypha variabilis (strain UAMH 11265 / GT02V1 / F)</name>
    <name type="common">Meliniomyces variabilis</name>
    <dbReference type="NCBI Taxonomy" id="1149755"/>
    <lineage>
        <taxon>Eukaryota</taxon>
        <taxon>Fungi</taxon>
        <taxon>Dikarya</taxon>
        <taxon>Ascomycota</taxon>
        <taxon>Pezizomycotina</taxon>
        <taxon>Leotiomycetes</taxon>
        <taxon>Helotiales</taxon>
        <taxon>Hyaloscyphaceae</taxon>
        <taxon>Hyaloscypha</taxon>
        <taxon>Hyaloscypha variabilis</taxon>
    </lineage>
</organism>
<proteinExistence type="predicted"/>
<evidence type="ECO:0000313" key="2">
    <source>
        <dbReference type="EMBL" id="PMD41138.1"/>
    </source>
</evidence>
<dbReference type="Proteomes" id="UP000235786">
    <property type="component" value="Unassembled WGS sequence"/>
</dbReference>
<protein>
    <submittedName>
        <fullName evidence="2">Uncharacterized protein</fullName>
    </submittedName>
</protein>
<evidence type="ECO:0000313" key="3">
    <source>
        <dbReference type="Proteomes" id="UP000235786"/>
    </source>
</evidence>
<evidence type="ECO:0000256" key="1">
    <source>
        <dbReference type="SAM" id="Coils"/>
    </source>
</evidence>
<reference evidence="2 3" key="1">
    <citation type="submission" date="2016-04" db="EMBL/GenBank/DDBJ databases">
        <title>A degradative enzymes factory behind the ericoid mycorrhizal symbiosis.</title>
        <authorList>
            <consortium name="DOE Joint Genome Institute"/>
            <person name="Martino E."/>
            <person name="Morin E."/>
            <person name="Grelet G."/>
            <person name="Kuo A."/>
            <person name="Kohler A."/>
            <person name="Daghino S."/>
            <person name="Barry K."/>
            <person name="Choi C."/>
            <person name="Cichocki N."/>
            <person name="Clum A."/>
            <person name="Copeland A."/>
            <person name="Hainaut M."/>
            <person name="Haridas S."/>
            <person name="Labutti K."/>
            <person name="Lindquist E."/>
            <person name="Lipzen A."/>
            <person name="Khouja H.-R."/>
            <person name="Murat C."/>
            <person name="Ohm R."/>
            <person name="Olson A."/>
            <person name="Spatafora J."/>
            <person name="Veneault-Fourrey C."/>
            <person name="Henrissat B."/>
            <person name="Grigoriev I."/>
            <person name="Martin F."/>
            <person name="Perotto S."/>
        </authorList>
    </citation>
    <scope>NUCLEOTIDE SEQUENCE [LARGE SCALE GENOMIC DNA]</scope>
    <source>
        <strain evidence="2 3">F</strain>
    </source>
</reference>
<name>A0A2J6RRJ5_HYAVF</name>
<keyword evidence="1" id="KW-0175">Coiled coil</keyword>
<sequence>MANREKLTDLDAIGTRKLLPSNLGGQIIPFLQQKNWYNGNRVAGKNPAIYPLYDINERPGTGLELWIGTNATVWRIMQPSLLIATKMFESTRVQTFFRGAQNYKNMLQSLHHKQRPGNEQDGMRNKVFNILEKMWTLGFKNERQDPRIVHEAAATSARADAYTECDLDRNNCVLRIWTWLDYEIITPLLKDDLDDSVRFGLQYWIATTIVHESMHAIWHVVSMLESFRKEGVYKPANWEPFIESDPISEIGFQMEYGAFGGIIQPMRKRKPFPSFGYWFDMQLPTTNDYARRSPGSALLLEPPVLSPSTYTFPVPIAVFEDAHQNEFWNVSVRQFGTTILQFRRMPTGAVSKWKLNDPNSTARVPLNLYPLEGELIGYVTTLSPEEREAGKRALQRAEQIVAISKTVRDYWLFNNELKTQIDTIIQTLETAEKLMNEIKGYGTESTQGQQAMNKAIELFEKQLDLLERARDTHVTRVNTLLKLELQTQAMNQSQQQFPGPRIGLLEFNAHIRQFARKFRQRLLDMSATGVSPQTKLRLDYVDLHLEISRLKLCNPLDPKFGETYGGKEIAMLIQASSAVLPGDRVPLRSYARTNYDTNDPKYTHNILTN</sequence>
<accession>A0A2J6RRJ5</accession>
<gene>
    <name evidence="2" type="ORF">L207DRAFT_581587</name>
</gene>
<dbReference type="AlphaFoldDB" id="A0A2J6RRJ5"/>
<dbReference type="OrthoDB" id="10254945at2759"/>
<keyword evidence="3" id="KW-1185">Reference proteome</keyword>